<dbReference type="InterPro" id="IPR000073">
    <property type="entry name" value="AB_hydrolase_1"/>
</dbReference>
<evidence type="ECO:0000259" key="2">
    <source>
        <dbReference type="Pfam" id="PF00561"/>
    </source>
</evidence>
<gene>
    <name evidence="3" type="ORF">DY240_04240</name>
</gene>
<dbReference type="AlphaFoldDB" id="A0A418KVC4"/>
<sequence length="300" mass="31637">MAGTRIHRAVSADGTEIAGRVQGDGPALVLVHGGIGDGEVAWEAMLPHLTDRFSCYLPSTRGRGLSGDDPDHSPPRLEDDVTAFVDSIGEPVHLAGWSGSGAWVLGAAARSDAVAAVAVYEPTLIPVMGRDDLARTLGTMEQIGAAAAAGRLVDALRAFAPWICTDDEIAALERTDFFQRWAGRVPAMLRFVQHDASYHGPRSTDAEALGRITAPVLLLRGRQTRLGTFFTDSARFIAQHVADPQVWELPGVGHFAPVLAPESVADELITFFGSPAAVTRPPGTAPVSAPSGRAECTTDS</sequence>
<dbReference type="PANTHER" id="PTHR43194:SF2">
    <property type="entry name" value="PEROXISOMAL MEMBRANE PROTEIN LPX1"/>
    <property type="match status" value="1"/>
</dbReference>
<feature type="region of interest" description="Disordered" evidence="1">
    <location>
        <begin position="280"/>
        <end position="300"/>
    </location>
</feature>
<reference evidence="3 4" key="1">
    <citation type="submission" date="2018-09" db="EMBL/GenBank/DDBJ databases">
        <title>Isolation, diversity and antifungal activity of actinobacteria from wheat.</title>
        <authorList>
            <person name="Han C."/>
        </authorList>
    </citation>
    <scope>NUCLEOTIDE SEQUENCE [LARGE SCALE GENOMIC DNA]</scope>
    <source>
        <strain evidence="3 4">NEAU-YY265</strain>
    </source>
</reference>
<dbReference type="InterPro" id="IPR029058">
    <property type="entry name" value="AB_hydrolase_fold"/>
</dbReference>
<dbReference type="EMBL" id="QUAL01000037">
    <property type="protein sequence ID" value="RIQ34021.1"/>
    <property type="molecule type" value="Genomic_DNA"/>
</dbReference>
<dbReference type="Gene3D" id="3.40.50.1820">
    <property type="entry name" value="alpha/beta hydrolase"/>
    <property type="match status" value="1"/>
</dbReference>
<organism evidence="3 4">
    <name type="scientific">Jiangella rhizosphaerae</name>
    <dbReference type="NCBI Taxonomy" id="2293569"/>
    <lineage>
        <taxon>Bacteria</taxon>
        <taxon>Bacillati</taxon>
        <taxon>Actinomycetota</taxon>
        <taxon>Actinomycetes</taxon>
        <taxon>Jiangellales</taxon>
        <taxon>Jiangellaceae</taxon>
        <taxon>Jiangella</taxon>
    </lineage>
</organism>
<evidence type="ECO:0000313" key="3">
    <source>
        <dbReference type="EMBL" id="RIQ34021.1"/>
    </source>
</evidence>
<dbReference type="PANTHER" id="PTHR43194">
    <property type="entry name" value="HYDROLASE ALPHA/BETA FOLD FAMILY"/>
    <property type="match status" value="1"/>
</dbReference>
<evidence type="ECO:0000256" key="1">
    <source>
        <dbReference type="SAM" id="MobiDB-lite"/>
    </source>
</evidence>
<keyword evidence="4" id="KW-1185">Reference proteome</keyword>
<comment type="caution">
    <text evidence="3">The sequence shown here is derived from an EMBL/GenBank/DDBJ whole genome shotgun (WGS) entry which is preliminary data.</text>
</comment>
<dbReference type="InterPro" id="IPR050228">
    <property type="entry name" value="Carboxylesterase_BioH"/>
</dbReference>
<keyword evidence="3" id="KW-0378">Hydrolase</keyword>
<feature type="domain" description="AB hydrolase-1" evidence="2">
    <location>
        <begin position="26"/>
        <end position="257"/>
    </location>
</feature>
<dbReference type="Pfam" id="PF00561">
    <property type="entry name" value="Abhydrolase_1"/>
    <property type="match status" value="1"/>
</dbReference>
<protein>
    <submittedName>
        <fullName evidence="3">Alpha/beta hydrolase</fullName>
    </submittedName>
</protein>
<dbReference type="Proteomes" id="UP000284057">
    <property type="component" value="Unassembled WGS sequence"/>
</dbReference>
<dbReference type="OrthoDB" id="63519at2"/>
<accession>A0A418KVC4</accession>
<dbReference type="SUPFAM" id="SSF53474">
    <property type="entry name" value="alpha/beta-Hydrolases"/>
    <property type="match status" value="1"/>
</dbReference>
<dbReference type="GO" id="GO:0016787">
    <property type="term" value="F:hydrolase activity"/>
    <property type="evidence" value="ECO:0007669"/>
    <property type="project" value="UniProtKB-KW"/>
</dbReference>
<name>A0A418KVC4_9ACTN</name>
<dbReference type="RefSeq" id="WP_119658713.1">
    <property type="nucleotide sequence ID" value="NZ_QUAL01000037.1"/>
</dbReference>
<proteinExistence type="predicted"/>
<evidence type="ECO:0000313" key="4">
    <source>
        <dbReference type="Proteomes" id="UP000284057"/>
    </source>
</evidence>